<dbReference type="PROSITE" id="PS51177">
    <property type="entry name" value="LUMAZINE_BIND"/>
    <property type="match status" value="2"/>
</dbReference>
<dbReference type="InterPro" id="IPR017938">
    <property type="entry name" value="Riboflavin_synthase-like_b-brl"/>
</dbReference>
<dbReference type="PANTHER" id="PTHR21098:SF12">
    <property type="entry name" value="RIBOFLAVIN SYNTHASE"/>
    <property type="match status" value="1"/>
</dbReference>
<gene>
    <name evidence="13" type="ORF">E6K78_10240</name>
</gene>
<comment type="caution">
    <text evidence="13">The sequence shown here is derived from an EMBL/GenBank/DDBJ whole genome shotgun (WGS) entry which is preliminary data.</text>
</comment>
<evidence type="ECO:0000313" key="14">
    <source>
        <dbReference type="Proteomes" id="UP000316609"/>
    </source>
</evidence>
<organism evidence="13 14">
    <name type="scientific">Eiseniibacteriota bacterium</name>
    <dbReference type="NCBI Taxonomy" id="2212470"/>
    <lineage>
        <taxon>Bacteria</taxon>
        <taxon>Candidatus Eiseniibacteriota</taxon>
    </lineage>
</organism>
<dbReference type="AlphaFoldDB" id="A0A538TJA3"/>
<dbReference type="Pfam" id="PF00677">
    <property type="entry name" value="Lum_binding"/>
    <property type="match status" value="2"/>
</dbReference>
<evidence type="ECO:0000256" key="5">
    <source>
        <dbReference type="ARBA" id="ARBA00012827"/>
    </source>
</evidence>
<dbReference type="FunFam" id="2.40.30.20:FF:000004">
    <property type="entry name" value="Riboflavin synthase, alpha subunit"/>
    <property type="match status" value="1"/>
</dbReference>
<dbReference type="InterPro" id="IPR023366">
    <property type="entry name" value="ATP_synth_asu-like_sf"/>
</dbReference>
<comment type="subunit">
    <text evidence="4">Homotrimer.</text>
</comment>
<comment type="catalytic activity">
    <reaction evidence="1">
        <text>2 6,7-dimethyl-8-(1-D-ribityl)lumazine + H(+) = 5-amino-6-(D-ribitylamino)uracil + riboflavin</text>
        <dbReference type="Rhea" id="RHEA:20772"/>
        <dbReference type="ChEBI" id="CHEBI:15378"/>
        <dbReference type="ChEBI" id="CHEBI:15934"/>
        <dbReference type="ChEBI" id="CHEBI:57986"/>
        <dbReference type="ChEBI" id="CHEBI:58201"/>
        <dbReference type="EC" id="2.5.1.9"/>
    </reaction>
</comment>
<dbReference type="InterPro" id="IPR001783">
    <property type="entry name" value="Lumazine-bd"/>
</dbReference>
<dbReference type="FunFam" id="2.40.30.20:FF:000003">
    <property type="entry name" value="Riboflavin synthase, alpha subunit"/>
    <property type="match status" value="1"/>
</dbReference>
<evidence type="ECO:0000256" key="10">
    <source>
        <dbReference type="NCBIfam" id="TIGR00187"/>
    </source>
</evidence>
<feature type="repeat" description="Lumazine-binding" evidence="11">
    <location>
        <begin position="1"/>
        <end position="96"/>
    </location>
</feature>
<name>A0A538TJA3_UNCEI</name>
<dbReference type="InterPro" id="IPR026017">
    <property type="entry name" value="Lumazine-bd_dom"/>
</dbReference>
<accession>A0A538TJA3</accession>
<keyword evidence="9" id="KW-0677">Repeat</keyword>
<sequence>MFTGLVEAMGSIERVEPRPLGRRLRIQTTIVEGEARPGDSIAVNGCCLTAVATDRAGFEVETVAETLARTTLGSLAAGDLVNLERSMRLDQRLGGHLVLGHVDGVGEIQAVVLEGDGARVTITLPPELTRYVAEKGSLAVDGISLTVARVTSGSCEIALIPHTLAVTIAGRYRVGQKVNLEVDLVARYLARLIEDAGLTPRTS</sequence>
<proteinExistence type="predicted"/>
<evidence type="ECO:0000256" key="8">
    <source>
        <dbReference type="ARBA" id="ARBA00022679"/>
    </source>
</evidence>
<evidence type="ECO:0000256" key="2">
    <source>
        <dbReference type="ARBA" id="ARBA00002803"/>
    </source>
</evidence>
<evidence type="ECO:0000256" key="1">
    <source>
        <dbReference type="ARBA" id="ARBA00000968"/>
    </source>
</evidence>
<dbReference type="CDD" id="cd00402">
    <property type="entry name" value="Riboflavin_synthase_like"/>
    <property type="match status" value="1"/>
</dbReference>
<feature type="repeat" description="Lumazine-binding" evidence="11">
    <location>
        <begin position="97"/>
        <end position="193"/>
    </location>
</feature>
<reference evidence="13 14" key="1">
    <citation type="journal article" date="2019" name="Nat. Microbiol.">
        <title>Mediterranean grassland soil C-N compound turnover is dependent on rainfall and depth, and is mediated by genomically divergent microorganisms.</title>
        <authorList>
            <person name="Diamond S."/>
            <person name="Andeer P.F."/>
            <person name="Li Z."/>
            <person name="Crits-Christoph A."/>
            <person name="Burstein D."/>
            <person name="Anantharaman K."/>
            <person name="Lane K.R."/>
            <person name="Thomas B.C."/>
            <person name="Pan C."/>
            <person name="Northen T.R."/>
            <person name="Banfield J.F."/>
        </authorList>
    </citation>
    <scope>NUCLEOTIDE SEQUENCE [LARGE SCALE GENOMIC DNA]</scope>
    <source>
        <strain evidence="13">WS_8</strain>
    </source>
</reference>
<dbReference type="PIRSF" id="PIRSF000498">
    <property type="entry name" value="Riboflavin_syn_A"/>
    <property type="match status" value="1"/>
</dbReference>
<dbReference type="GO" id="GO:0004746">
    <property type="term" value="F:riboflavin synthase activity"/>
    <property type="evidence" value="ECO:0007669"/>
    <property type="project" value="UniProtKB-UniRule"/>
</dbReference>
<evidence type="ECO:0000256" key="4">
    <source>
        <dbReference type="ARBA" id="ARBA00011233"/>
    </source>
</evidence>
<comment type="function">
    <text evidence="2">Catalyzes the dismutation of two molecules of 6,7-dimethyl-8-ribityllumazine, resulting in the formation of riboflavin and 5-amino-6-(D-ribitylamino)uracil.</text>
</comment>
<evidence type="ECO:0000256" key="6">
    <source>
        <dbReference type="ARBA" id="ARBA00013950"/>
    </source>
</evidence>
<feature type="domain" description="Lumazine-binding" evidence="12">
    <location>
        <begin position="1"/>
        <end position="96"/>
    </location>
</feature>
<dbReference type="Gene3D" id="2.40.30.20">
    <property type="match status" value="2"/>
</dbReference>
<dbReference type="Proteomes" id="UP000316609">
    <property type="component" value="Unassembled WGS sequence"/>
</dbReference>
<dbReference type="NCBIfam" id="TIGR00187">
    <property type="entry name" value="ribE"/>
    <property type="match status" value="1"/>
</dbReference>
<evidence type="ECO:0000256" key="11">
    <source>
        <dbReference type="PROSITE-ProRule" id="PRU00524"/>
    </source>
</evidence>
<evidence type="ECO:0000256" key="9">
    <source>
        <dbReference type="ARBA" id="ARBA00022737"/>
    </source>
</evidence>
<dbReference type="PANTHER" id="PTHR21098">
    <property type="entry name" value="RIBOFLAVIN SYNTHASE ALPHA CHAIN"/>
    <property type="match status" value="1"/>
</dbReference>
<dbReference type="GO" id="GO:0009231">
    <property type="term" value="P:riboflavin biosynthetic process"/>
    <property type="evidence" value="ECO:0007669"/>
    <property type="project" value="UniProtKB-KW"/>
</dbReference>
<evidence type="ECO:0000313" key="13">
    <source>
        <dbReference type="EMBL" id="TMQ63690.1"/>
    </source>
</evidence>
<keyword evidence="8 13" id="KW-0808">Transferase</keyword>
<comment type="pathway">
    <text evidence="3">Cofactor biosynthesis; riboflavin biosynthesis; riboflavin from 2-hydroxy-3-oxobutyl phosphate and 5-amino-6-(D-ribitylamino)uracil: step 2/2.</text>
</comment>
<dbReference type="EMBL" id="VBOY01000102">
    <property type="protein sequence ID" value="TMQ63690.1"/>
    <property type="molecule type" value="Genomic_DNA"/>
</dbReference>
<dbReference type="EC" id="2.5.1.9" evidence="5 10"/>
<evidence type="ECO:0000256" key="7">
    <source>
        <dbReference type="ARBA" id="ARBA00022619"/>
    </source>
</evidence>
<protein>
    <recommendedName>
        <fullName evidence="6 10">Riboflavin synthase</fullName>
        <ecNumber evidence="5 10">2.5.1.9</ecNumber>
    </recommendedName>
</protein>
<evidence type="ECO:0000259" key="12">
    <source>
        <dbReference type="PROSITE" id="PS51177"/>
    </source>
</evidence>
<evidence type="ECO:0000256" key="3">
    <source>
        <dbReference type="ARBA" id="ARBA00004887"/>
    </source>
</evidence>
<feature type="domain" description="Lumazine-binding" evidence="12">
    <location>
        <begin position="97"/>
        <end position="193"/>
    </location>
</feature>
<keyword evidence="7" id="KW-0686">Riboflavin biosynthesis</keyword>
<dbReference type="SUPFAM" id="SSF63380">
    <property type="entry name" value="Riboflavin synthase domain-like"/>
    <property type="match status" value="2"/>
</dbReference>
<dbReference type="NCBIfam" id="NF006767">
    <property type="entry name" value="PRK09289.1"/>
    <property type="match status" value="1"/>
</dbReference>